<sequence>MADLTTLANVKEHLDIESGETQFDQLLARMITASSRQIEAYCNRTFGITARTELYDGNASDILFLDHTPIVSVASVAIDEEAMAADEYKVYDDYVRLCSRLFTPGEQNVEIQYSAGFYDPAIESPPPDLEDACIQLVSFKYFMRGAEGITSRQVNKVTDNFASAAIPLSVALILDKYRRARVGAV</sequence>
<dbReference type="Gene3D" id="1.10.3230.30">
    <property type="entry name" value="Phage gp6-like head-tail connector protein"/>
    <property type="match status" value="1"/>
</dbReference>
<gene>
    <name evidence="1" type="ORF">C4520_03530</name>
</gene>
<organism evidence="1 2">
    <name type="scientific">Abyssobacteria bacterium (strain SURF_5)</name>
    <dbReference type="NCBI Taxonomy" id="2093360"/>
    <lineage>
        <taxon>Bacteria</taxon>
        <taxon>Pseudomonadati</taxon>
        <taxon>Candidatus Hydrogenedentota</taxon>
        <taxon>Candidatus Abyssobacteria</taxon>
    </lineage>
</organism>
<evidence type="ECO:0000313" key="2">
    <source>
        <dbReference type="Proteomes" id="UP000265882"/>
    </source>
</evidence>
<evidence type="ECO:0008006" key="3">
    <source>
        <dbReference type="Google" id="ProtNLM"/>
    </source>
</evidence>
<dbReference type="Pfam" id="PF05135">
    <property type="entry name" value="Phage_connect_1"/>
    <property type="match status" value="2"/>
</dbReference>
<name>A0A3A4PA03_ABYX5</name>
<accession>A0A3A4PA03</accession>
<reference evidence="1 2" key="1">
    <citation type="journal article" date="2017" name="ISME J.">
        <title>Energy and carbon metabolisms in a deep terrestrial subsurface fluid microbial community.</title>
        <authorList>
            <person name="Momper L."/>
            <person name="Jungbluth S.P."/>
            <person name="Lee M.D."/>
            <person name="Amend J.P."/>
        </authorList>
    </citation>
    <scope>NUCLEOTIDE SEQUENCE [LARGE SCALE GENOMIC DNA]</scope>
    <source>
        <strain evidence="1">SURF_5</strain>
    </source>
</reference>
<protein>
    <recommendedName>
        <fullName evidence="3">Phage gp6-like head-tail connector protein</fullName>
    </recommendedName>
</protein>
<dbReference type="InterPro" id="IPR021146">
    <property type="entry name" value="Phage_gp6-like_head-tail"/>
</dbReference>
<dbReference type="Proteomes" id="UP000265882">
    <property type="component" value="Unassembled WGS sequence"/>
</dbReference>
<dbReference type="CDD" id="cd08054">
    <property type="entry name" value="gp6"/>
    <property type="match status" value="1"/>
</dbReference>
<evidence type="ECO:0000313" key="1">
    <source>
        <dbReference type="EMBL" id="RJP24764.1"/>
    </source>
</evidence>
<proteinExistence type="predicted"/>
<comment type="caution">
    <text evidence="1">The sequence shown here is derived from an EMBL/GenBank/DDBJ whole genome shotgun (WGS) entry which is preliminary data.</text>
</comment>
<dbReference type="EMBL" id="QZKU01000031">
    <property type="protein sequence ID" value="RJP24764.1"/>
    <property type="molecule type" value="Genomic_DNA"/>
</dbReference>
<dbReference type="AlphaFoldDB" id="A0A3A4PA03"/>